<name>A0A4U6VJC9_SETVI</name>
<keyword evidence="1" id="KW-0812">Transmembrane</keyword>
<keyword evidence="1" id="KW-0472">Membrane</keyword>
<evidence type="ECO:0000256" key="1">
    <source>
        <dbReference type="SAM" id="Phobius"/>
    </source>
</evidence>
<dbReference type="Gramene" id="TKW28664">
    <property type="protein sequence ID" value="TKW28664"/>
    <property type="gene ID" value="SEVIR_3G343500v2"/>
</dbReference>
<dbReference type="Proteomes" id="UP000298652">
    <property type="component" value="Chromosome 3"/>
</dbReference>
<organism evidence="2 3">
    <name type="scientific">Setaria viridis</name>
    <name type="common">Green bristlegrass</name>
    <name type="synonym">Setaria italica subsp. viridis</name>
    <dbReference type="NCBI Taxonomy" id="4556"/>
    <lineage>
        <taxon>Eukaryota</taxon>
        <taxon>Viridiplantae</taxon>
        <taxon>Streptophyta</taxon>
        <taxon>Embryophyta</taxon>
        <taxon>Tracheophyta</taxon>
        <taxon>Spermatophyta</taxon>
        <taxon>Magnoliopsida</taxon>
        <taxon>Liliopsida</taxon>
        <taxon>Poales</taxon>
        <taxon>Poaceae</taxon>
        <taxon>PACMAD clade</taxon>
        <taxon>Panicoideae</taxon>
        <taxon>Panicodae</taxon>
        <taxon>Paniceae</taxon>
        <taxon>Cenchrinae</taxon>
        <taxon>Setaria</taxon>
    </lineage>
</organism>
<keyword evidence="1" id="KW-1133">Transmembrane helix</keyword>
<protein>
    <submittedName>
        <fullName evidence="2">Uncharacterized protein</fullName>
    </submittedName>
</protein>
<keyword evidence="3" id="KW-1185">Reference proteome</keyword>
<feature type="transmembrane region" description="Helical" evidence="1">
    <location>
        <begin position="97"/>
        <end position="114"/>
    </location>
</feature>
<reference evidence="2" key="1">
    <citation type="submission" date="2019-03" db="EMBL/GenBank/DDBJ databases">
        <title>WGS assembly of Setaria viridis.</title>
        <authorList>
            <person name="Huang P."/>
            <person name="Jenkins J."/>
            <person name="Grimwood J."/>
            <person name="Barry K."/>
            <person name="Healey A."/>
            <person name="Mamidi S."/>
            <person name="Sreedasyam A."/>
            <person name="Shu S."/>
            <person name="Feldman M."/>
            <person name="Wu J."/>
            <person name="Yu Y."/>
            <person name="Chen C."/>
            <person name="Johnson J."/>
            <person name="Rokhsar D."/>
            <person name="Baxter I."/>
            <person name="Schmutz J."/>
            <person name="Brutnell T."/>
            <person name="Kellogg E."/>
        </authorList>
    </citation>
    <scope>NUCLEOTIDE SEQUENCE [LARGE SCALE GENOMIC DNA]</scope>
</reference>
<proteinExistence type="predicted"/>
<gene>
    <name evidence="2" type="ORF">SEVIR_3G343500v2</name>
</gene>
<sequence length="115" mass="13528">MLSLWSFDSCAAIPIGIDFHEFCMLMSFDSITMNFYAASPWSHPNHVIDFKFPFVRLKMLEPWPIDFLLHALKNNFYEHAGFVFLPLKITFYIIRNNYFSIGLILLFISACFPYV</sequence>
<evidence type="ECO:0000313" key="2">
    <source>
        <dbReference type="EMBL" id="TKW28664.1"/>
    </source>
</evidence>
<evidence type="ECO:0000313" key="3">
    <source>
        <dbReference type="Proteomes" id="UP000298652"/>
    </source>
</evidence>
<dbReference type="EMBL" id="CM016554">
    <property type="protein sequence ID" value="TKW28664.1"/>
    <property type="molecule type" value="Genomic_DNA"/>
</dbReference>
<accession>A0A4U6VJC9</accession>
<dbReference type="AlphaFoldDB" id="A0A4U6VJC9"/>